<dbReference type="EMBL" id="GL349442">
    <property type="protein sequence ID" value="KNC46259.1"/>
    <property type="molecule type" value="Genomic_DNA"/>
</dbReference>
<keyword evidence="3" id="KW-1185">Reference proteome</keyword>
<dbReference type="Gene3D" id="3.60.10.10">
    <property type="entry name" value="Endonuclease/exonuclease/phosphatase"/>
    <property type="match status" value="1"/>
</dbReference>
<protein>
    <recommendedName>
        <fullName evidence="1">Endonuclease/exonuclease/phosphatase domain-containing protein</fullName>
    </recommendedName>
</protein>
<sequence length="293" mass="31880">MSSKRTSGPSDGTRLRVLTFNVLAPPYKTNSRFCEASDRSRVVRRAGEMADAVLAGDAHLVLLQEVWLADDGYMAELHKALDDSFHAEWIELCRPEREEGLVVMWAKTAPLASVELVAEVDYGEDCRVGLVVEAVLEESGGRLLVGTTHLSHPKTTRVMAMMTRQIKMLTTALDDAAEAAESDGRGPVVATLVAGDLNAVDSDVTAWLAGCGYTDGWSAIHGNREGVVTHKTHTRMFVACDYVMARAGAGGRITAADALLLPTHLKPGRWPKYADWRVSDHRPVVVEWAVETA</sequence>
<dbReference type="RefSeq" id="XP_013760553.1">
    <property type="nucleotide sequence ID" value="XM_013905099.1"/>
</dbReference>
<dbReference type="InterPro" id="IPR005135">
    <property type="entry name" value="Endo/exonuclease/phosphatase"/>
</dbReference>
<dbReference type="OrthoDB" id="567116at2759"/>
<dbReference type="GO" id="GO:0000175">
    <property type="term" value="F:3'-5'-RNA exonuclease activity"/>
    <property type="evidence" value="ECO:0007669"/>
    <property type="project" value="TreeGrafter"/>
</dbReference>
<gene>
    <name evidence="2" type="ORF">AMSG_02713</name>
</gene>
<evidence type="ECO:0000259" key="1">
    <source>
        <dbReference type="Pfam" id="PF03372"/>
    </source>
</evidence>
<accession>A0A0L0D1M3</accession>
<dbReference type="PANTHER" id="PTHR12121:SF34">
    <property type="entry name" value="PROTEIN ANGEL"/>
    <property type="match status" value="1"/>
</dbReference>
<organism evidence="2 3">
    <name type="scientific">Thecamonas trahens ATCC 50062</name>
    <dbReference type="NCBI Taxonomy" id="461836"/>
    <lineage>
        <taxon>Eukaryota</taxon>
        <taxon>Apusozoa</taxon>
        <taxon>Apusomonadida</taxon>
        <taxon>Apusomonadidae</taxon>
        <taxon>Thecamonas</taxon>
    </lineage>
</organism>
<dbReference type="eggNOG" id="ENOG502SY4A">
    <property type="taxonomic scope" value="Eukaryota"/>
</dbReference>
<dbReference type="AlphaFoldDB" id="A0A0L0D1M3"/>
<dbReference type="PANTHER" id="PTHR12121">
    <property type="entry name" value="CARBON CATABOLITE REPRESSOR PROTEIN 4"/>
    <property type="match status" value="1"/>
</dbReference>
<proteinExistence type="predicted"/>
<dbReference type="InterPro" id="IPR036691">
    <property type="entry name" value="Endo/exonu/phosph_ase_sf"/>
</dbReference>
<dbReference type="SUPFAM" id="SSF56219">
    <property type="entry name" value="DNase I-like"/>
    <property type="match status" value="1"/>
</dbReference>
<evidence type="ECO:0000313" key="3">
    <source>
        <dbReference type="Proteomes" id="UP000054408"/>
    </source>
</evidence>
<name>A0A0L0D1M3_THETB</name>
<evidence type="ECO:0000313" key="2">
    <source>
        <dbReference type="EMBL" id="KNC46259.1"/>
    </source>
</evidence>
<dbReference type="InterPro" id="IPR050410">
    <property type="entry name" value="CCR4/nocturin_mRNA_transcr"/>
</dbReference>
<dbReference type="GeneID" id="25562366"/>
<reference evidence="2 3" key="1">
    <citation type="submission" date="2010-05" db="EMBL/GenBank/DDBJ databases">
        <title>The Genome Sequence of Thecamonas trahens ATCC 50062.</title>
        <authorList>
            <consortium name="The Broad Institute Genome Sequencing Platform"/>
            <person name="Russ C."/>
            <person name="Cuomo C."/>
            <person name="Shea T."/>
            <person name="Young S.K."/>
            <person name="Zeng Q."/>
            <person name="Koehrsen M."/>
            <person name="Haas B."/>
            <person name="Borodovsky M."/>
            <person name="Guigo R."/>
            <person name="Alvarado L."/>
            <person name="Berlin A."/>
            <person name="Bochicchio J."/>
            <person name="Borenstein D."/>
            <person name="Chapman S."/>
            <person name="Chen Z."/>
            <person name="Freedman E."/>
            <person name="Gellesch M."/>
            <person name="Goldberg J."/>
            <person name="Griggs A."/>
            <person name="Gujja S."/>
            <person name="Heilman E."/>
            <person name="Heiman D."/>
            <person name="Hepburn T."/>
            <person name="Howarth C."/>
            <person name="Jen D."/>
            <person name="Larson L."/>
            <person name="Mehta T."/>
            <person name="Park D."/>
            <person name="Pearson M."/>
            <person name="Roberts A."/>
            <person name="Saif S."/>
            <person name="Shenoy N."/>
            <person name="Sisk P."/>
            <person name="Stolte C."/>
            <person name="Sykes S."/>
            <person name="Thomson T."/>
            <person name="Walk T."/>
            <person name="White J."/>
            <person name="Yandava C."/>
            <person name="Burger G."/>
            <person name="Gray M.W."/>
            <person name="Holland P.W.H."/>
            <person name="King N."/>
            <person name="Lang F.B.F."/>
            <person name="Roger A.J."/>
            <person name="Ruiz-Trillo I."/>
            <person name="Lander E."/>
            <person name="Nusbaum C."/>
        </authorList>
    </citation>
    <scope>NUCLEOTIDE SEQUENCE [LARGE SCALE GENOMIC DNA]</scope>
    <source>
        <strain evidence="2 3">ATCC 50062</strain>
    </source>
</reference>
<dbReference type="Proteomes" id="UP000054408">
    <property type="component" value="Unassembled WGS sequence"/>
</dbReference>
<feature type="domain" description="Endonuclease/exonuclease/phosphatase" evidence="1">
    <location>
        <begin position="18"/>
        <end position="281"/>
    </location>
</feature>
<dbReference type="Pfam" id="PF03372">
    <property type="entry name" value="Exo_endo_phos"/>
    <property type="match status" value="1"/>
</dbReference>